<gene>
    <name evidence="1" type="ORF">Anas_03262</name>
</gene>
<organism evidence="1 2">
    <name type="scientific">Armadillidium nasatum</name>
    <dbReference type="NCBI Taxonomy" id="96803"/>
    <lineage>
        <taxon>Eukaryota</taxon>
        <taxon>Metazoa</taxon>
        <taxon>Ecdysozoa</taxon>
        <taxon>Arthropoda</taxon>
        <taxon>Crustacea</taxon>
        <taxon>Multicrustacea</taxon>
        <taxon>Malacostraca</taxon>
        <taxon>Eumalacostraca</taxon>
        <taxon>Peracarida</taxon>
        <taxon>Isopoda</taxon>
        <taxon>Oniscidea</taxon>
        <taxon>Crinocheta</taxon>
        <taxon>Armadillidiidae</taxon>
        <taxon>Armadillidium</taxon>
    </lineage>
</organism>
<name>A0A5N5TM65_9CRUS</name>
<reference evidence="1 2" key="1">
    <citation type="journal article" date="2019" name="PLoS Biol.">
        <title>Sex chromosomes control vertical transmission of feminizing Wolbachia symbionts in an isopod.</title>
        <authorList>
            <person name="Becking T."/>
            <person name="Chebbi M.A."/>
            <person name="Giraud I."/>
            <person name="Moumen B."/>
            <person name="Laverre T."/>
            <person name="Caubet Y."/>
            <person name="Peccoud J."/>
            <person name="Gilbert C."/>
            <person name="Cordaux R."/>
        </authorList>
    </citation>
    <scope>NUCLEOTIDE SEQUENCE [LARGE SCALE GENOMIC DNA]</scope>
    <source>
        <strain evidence="1">ANa2</strain>
        <tissue evidence="1">Whole body excluding digestive tract and cuticle</tissue>
    </source>
</reference>
<evidence type="ECO:0000313" key="1">
    <source>
        <dbReference type="EMBL" id="KAB7507267.1"/>
    </source>
</evidence>
<dbReference type="AlphaFoldDB" id="A0A5N5TM65"/>
<evidence type="ECO:0000313" key="2">
    <source>
        <dbReference type="Proteomes" id="UP000326759"/>
    </source>
</evidence>
<keyword evidence="2" id="KW-1185">Reference proteome</keyword>
<dbReference type="Proteomes" id="UP000326759">
    <property type="component" value="Unassembled WGS sequence"/>
</dbReference>
<feature type="non-terminal residue" evidence="1">
    <location>
        <position position="1"/>
    </location>
</feature>
<protein>
    <submittedName>
        <fullName evidence="1">Uncharacterized protein</fullName>
    </submittedName>
</protein>
<sequence length="47" mass="5432">YTSEVLFYSPHGLDPKRLWDVPDPRSPCSLLDRCNLLGLYHLNTELS</sequence>
<proteinExistence type="predicted"/>
<dbReference type="EMBL" id="SEYY01000432">
    <property type="protein sequence ID" value="KAB7507267.1"/>
    <property type="molecule type" value="Genomic_DNA"/>
</dbReference>
<accession>A0A5N5TM65</accession>
<comment type="caution">
    <text evidence="1">The sequence shown here is derived from an EMBL/GenBank/DDBJ whole genome shotgun (WGS) entry which is preliminary data.</text>
</comment>